<proteinExistence type="inferred from homology"/>
<feature type="binding site" evidence="14">
    <location>
        <begin position="133"/>
        <end position="140"/>
    </location>
    <ligand>
        <name>ATP</name>
        <dbReference type="ChEBI" id="CHEBI:30616"/>
    </ligand>
</feature>
<accession>A0ABU8DLV8</accession>
<dbReference type="EC" id="2.7.1.59" evidence="1 14"/>
<evidence type="ECO:0000313" key="15">
    <source>
        <dbReference type="EMBL" id="MEI2683514.1"/>
    </source>
</evidence>
<evidence type="ECO:0000256" key="10">
    <source>
        <dbReference type="ARBA" id="ARBA00031123"/>
    </source>
</evidence>
<evidence type="ECO:0000256" key="7">
    <source>
        <dbReference type="ARBA" id="ARBA00022833"/>
    </source>
</evidence>
<dbReference type="Gene3D" id="3.30.420.40">
    <property type="match status" value="2"/>
</dbReference>
<dbReference type="InterPro" id="IPR049874">
    <property type="entry name" value="ROK_cs"/>
</dbReference>
<dbReference type="CDD" id="cd24057">
    <property type="entry name" value="ASKHA_NBD_ROK_NAGK"/>
    <property type="match status" value="1"/>
</dbReference>
<evidence type="ECO:0000256" key="11">
    <source>
        <dbReference type="ARBA" id="ARBA00037880"/>
    </source>
</evidence>
<feature type="binding site" evidence="14">
    <location>
        <begin position="4"/>
        <end position="11"/>
    </location>
    <ligand>
        <name>ATP</name>
        <dbReference type="ChEBI" id="CHEBI:30616"/>
    </ligand>
</feature>
<evidence type="ECO:0000256" key="9">
    <source>
        <dbReference type="ARBA" id="ARBA00023277"/>
    </source>
</evidence>
<evidence type="ECO:0000256" key="12">
    <source>
        <dbReference type="ARBA" id="ARBA00038116"/>
    </source>
</evidence>
<dbReference type="PROSITE" id="PS01125">
    <property type="entry name" value="ROK"/>
    <property type="match status" value="1"/>
</dbReference>
<keyword evidence="9 14" id="KW-0119">Carbohydrate metabolism</keyword>
<protein>
    <recommendedName>
        <fullName evidence="2 14">N-acetyl-D-glucosamine kinase</fullName>
        <ecNumber evidence="1 14">2.7.1.59</ecNumber>
    </recommendedName>
    <alternativeName>
        <fullName evidence="10 14">GlcNAc kinase</fullName>
    </alternativeName>
</protein>
<evidence type="ECO:0000256" key="4">
    <source>
        <dbReference type="ARBA" id="ARBA00022723"/>
    </source>
</evidence>
<evidence type="ECO:0000256" key="2">
    <source>
        <dbReference type="ARBA" id="ARBA00014974"/>
    </source>
</evidence>
<name>A0ABU8DLV8_ERWAP</name>
<keyword evidence="16" id="KW-1185">Reference proteome</keyword>
<dbReference type="GO" id="GO:0045127">
    <property type="term" value="F:N-acetylglucosamine kinase activity"/>
    <property type="evidence" value="ECO:0007669"/>
    <property type="project" value="UniProtKB-EC"/>
</dbReference>
<dbReference type="InterPro" id="IPR023505">
    <property type="entry name" value="N-acetyl-D-glucosamine_kinase"/>
</dbReference>
<gene>
    <name evidence="14 15" type="primary">nagK</name>
    <name evidence="15" type="ORF">V8N49_17850</name>
</gene>
<dbReference type="HAMAP" id="MF_01271">
    <property type="entry name" value="GlcNAc_kinase"/>
    <property type="match status" value="1"/>
</dbReference>
<feature type="binding site" evidence="14">
    <location>
        <position position="184"/>
    </location>
    <ligand>
        <name>Zn(2+)</name>
        <dbReference type="ChEBI" id="CHEBI:29105"/>
    </ligand>
</feature>
<dbReference type="Proteomes" id="UP001306592">
    <property type="component" value="Unassembled WGS sequence"/>
</dbReference>
<dbReference type="SUPFAM" id="SSF53067">
    <property type="entry name" value="Actin-like ATPase domain"/>
    <property type="match status" value="1"/>
</dbReference>
<comment type="catalytic activity">
    <reaction evidence="13 14">
        <text>N-acetyl-D-glucosamine + ATP = N-acetyl-D-glucosamine 6-phosphate + ADP + H(+)</text>
        <dbReference type="Rhea" id="RHEA:17417"/>
        <dbReference type="ChEBI" id="CHEBI:15378"/>
        <dbReference type="ChEBI" id="CHEBI:30616"/>
        <dbReference type="ChEBI" id="CHEBI:57513"/>
        <dbReference type="ChEBI" id="CHEBI:456216"/>
        <dbReference type="ChEBI" id="CHEBI:506227"/>
        <dbReference type="EC" id="2.7.1.59"/>
    </reaction>
</comment>
<keyword evidence="3 14" id="KW-0808">Transferase</keyword>
<evidence type="ECO:0000256" key="8">
    <source>
        <dbReference type="ARBA" id="ARBA00022840"/>
    </source>
</evidence>
<dbReference type="GeneID" id="89472852"/>
<evidence type="ECO:0000256" key="14">
    <source>
        <dbReference type="HAMAP-Rule" id="MF_01271"/>
    </source>
</evidence>
<comment type="similarity">
    <text evidence="12 14">Belongs to the ROK (NagC/XylR) family. NagK subfamily.</text>
</comment>
<dbReference type="Pfam" id="PF00480">
    <property type="entry name" value="ROK"/>
    <property type="match status" value="1"/>
</dbReference>
<evidence type="ECO:0000256" key="13">
    <source>
        <dbReference type="ARBA" id="ARBA00049065"/>
    </source>
</evidence>
<organism evidence="15 16">
    <name type="scientific">Erwinia aphidicola</name>
    <dbReference type="NCBI Taxonomy" id="68334"/>
    <lineage>
        <taxon>Bacteria</taxon>
        <taxon>Pseudomonadati</taxon>
        <taxon>Pseudomonadota</taxon>
        <taxon>Gammaproteobacteria</taxon>
        <taxon>Enterobacterales</taxon>
        <taxon>Erwiniaceae</taxon>
        <taxon>Erwinia</taxon>
    </lineage>
</organism>
<dbReference type="RefSeq" id="WP_048916337.1">
    <property type="nucleotide sequence ID" value="NZ_CAKKMT010000011.1"/>
</dbReference>
<evidence type="ECO:0000256" key="3">
    <source>
        <dbReference type="ARBA" id="ARBA00022679"/>
    </source>
</evidence>
<dbReference type="NCBIfam" id="NF009835">
    <property type="entry name" value="PRK13310.1"/>
    <property type="match status" value="1"/>
</dbReference>
<keyword evidence="6 14" id="KW-0418">Kinase</keyword>
<keyword evidence="5 14" id="KW-0547">Nucleotide-binding</keyword>
<dbReference type="EMBL" id="JBANEI010000014">
    <property type="protein sequence ID" value="MEI2683514.1"/>
    <property type="molecule type" value="Genomic_DNA"/>
</dbReference>
<dbReference type="InterPro" id="IPR043129">
    <property type="entry name" value="ATPase_NBD"/>
</dbReference>
<comment type="caution">
    <text evidence="15">The sequence shown here is derived from an EMBL/GenBank/DDBJ whole genome shotgun (WGS) entry which is preliminary data.</text>
</comment>
<evidence type="ECO:0000256" key="6">
    <source>
        <dbReference type="ARBA" id="ARBA00022777"/>
    </source>
</evidence>
<feature type="binding site" evidence="14">
    <location>
        <position position="177"/>
    </location>
    <ligand>
        <name>Zn(2+)</name>
        <dbReference type="ChEBI" id="CHEBI:29105"/>
    </ligand>
</feature>
<feature type="binding site" evidence="14">
    <location>
        <position position="157"/>
    </location>
    <ligand>
        <name>Zn(2+)</name>
        <dbReference type="ChEBI" id="CHEBI:29105"/>
    </ligand>
</feature>
<keyword evidence="8 14" id="KW-0067">ATP-binding</keyword>
<feature type="binding site" evidence="14">
    <location>
        <position position="179"/>
    </location>
    <ligand>
        <name>Zn(2+)</name>
        <dbReference type="ChEBI" id="CHEBI:29105"/>
    </ligand>
</feature>
<comment type="function">
    <text evidence="14">Catalyzes the phosphorylation of N-acetyl-D-glucosamine (GlcNAc) derived from cell-wall degradation, yielding GlcNAc-6-P.</text>
</comment>
<evidence type="ECO:0000256" key="1">
    <source>
        <dbReference type="ARBA" id="ARBA00012122"/>
    </source>
</evidence>
<reference evidence="15 16" key="1">
    <citation type="submission" date="2024-02" db="EMBL/GenBank/DDBJ databases">
        <title>First report Erwinia aphidicola in onion in Chile.</title>
        <authorList>
            <person name="Valenzuela M."/>
            <person name="Pena M."/>
            <person name="Dutta B."/>
        </authorList>
    </citation>
    <scope>NUCLEOTIDE SEQUENCE [LARGE SCALE GENOMIC DNA]</scope>
    <source>
        <strain evidence="15 16">QCJ3A</strain>
    </source>
</reference>
<dbReference type="PANTHER" id="PTHR18964">
    <property type="entry name" value="ROK (REPRESSOR, ORF, KINASE) FAMILY"/>
    <property type="match status" value="1"/>
</dbReference>
<dbReference type="PANTHER" id="PTHR18964:SF162">
    <property type="entry name" value="N-ACETYL-D-GLUCOSAMINE KINASE"/>
    <property type="match status" value="1"/>
</dbReference>
<sequence length="308" mass="33409">MYYGFDIGGSKIALGVYNAQRQLVWQQRVATPQNDYPQLLALLEQLTLEADAFCGLQGSVGLGVPGLPVPDDGTLFTANIPAARGRTLCADLSQRLNREVRIDNDANCFALSEAWDDEFQRYPVVLGIILGTGVGGGLIVDGKPVTGRNYVVGELGHMRLPVDALEVLGRDIPLLTCGCGKKGCIEGYLSGTGFSWLWQHFYQQTLSAPEIITRYYQGDTSALAHVERYRDLLAVCLGNILTLLDPQLVVLGGGLSNFDALYDDLAQRVTPHLLPVARPPRFAKARHGDAGGMRGAAFLHIKNLSQQA</sequence>
<dbReference type="InterPro" id="IPR000600">
    <property type="entry name" value="ROK"/>
</dbReference>
<evidence type="ECO:0000256" key="5">
    <source>
        <dbReference type="ARBA" id="ARBA00022741"/>
    </source>
</evidence>
<keyword evidence="4 14" id="KW-0479">Metal-binding</keyword>
<keyword evidence="7 14" id="KW-0862">Zinc</keyword>
<evidence type="ECO:0000313" key="16">
    <source>
        <dbReference type="Proteomes" id="UP001306592"/>
    </source>
</evidence>
<comment type="pathway">
    <text evidence="11 14">Cell wall biogenesis; peptidoglycan recycling.</text>
</comment>